<keyword evidence="5" id="KW-0677">Repeat</keyword>
<comment type="caution">
    <text evidence="8">The sequence shown here is derived from an EMBL/GenBank/DDBJ whole genome shotgun (WGS) entry which is preliminary data.</text>
</comment>
<protein>
    <submittedName>
        <fullName evidence="8">Family 16 glycosylhydrolase</fullName>
    </submittedName>
</protein>
<feature type="domain" description="GH16" evidence="7">
    <location>
        <begin position="212"/>
        <end position="462"/>
    </location>
</feature>
<keyword evidence="9" id="KW-1185">Reference proteome</keyword>
<evidence type="ECO:0000256" key="2">
    <source>
        <dbReference type="ARBA" id="ARBA00004613"/>
    </source>
</evidence>
<dbReference type="SUPFAM" id="SSF51120">
    <property type="entry name" value="beta-Roll"/>
    <property type="match status" value="2"/>
</dbReference>
<dbReference type="InterPro" id="IPR013858">
    <property type="entry name" value="Peptidase_M10B_C"/>
</dbReference>
<evidence type="ECO:0000256" key="3">
    <source>
        <dbReference type="ARBA" id="ARBA00006865"/>
    </source>
</evidence>
<dbReference type="InterPro" id="IPR050546">
    <property type="entry name" value="Glycosyl_Hydrlase_16"/>
</dbReference>
<feature type="region of interest" description="Disordered" evidence="6">
    <location>
        <begin position="19"/>
        <end position="38"/>
    </location>
</feature>
<feature type="compositionally biased region" description="Polar residues" evidence="6">
    <location>
        <begin position="28"/>
        <end position="37"/>
    </location>
</feature>
<dbReference type="InterPro" id="IPR011049">
    <property type="entry name" value="Serralysin-like_metalloprot_C"/>
</dbReference>
<dbReference type="PROSITE" id="PS00330">
    <property type="entry name" value="HEMOLYSIN_CALCIUM"/>
    <property type="match status" value="1"/>
</dbReference>
<evidence type="ECO:0000256" key="6">
    <source>
        <dbReference type="SAM" id="MobiDB-lite"/>
    </source>
</evidence>
<dbReference type="GO" id="GO:0005509">
    <property type="term" value="F:calcium ion binding"/>
    <property type="evidence" value="ECO:0007669"/>
    <property type="project" value="InterPro"/>
</dbReference>
<evidence type="ECO:0000259" key="7">
    <source>
        <dbReference type="PROSITE" id="PS51762"/>
    </source>
</evidence>
<dbReference type="PANTHER" id="PTHR10963:SF55">
    <property type="entry name" value="GLYCOSIDE HYDROLASE FAMILY 16 PROTEIN"/>
    <property type="match status" value="1"/>
</dbReference>
<dbReference type="AlphaFoldDB" id="A0A967F1A5"/>
<dbReference type="PRINTS" id="PR00313">
    <property type="entry name" value="CABNDNGRPT"/>
</dbReference>
<evidence type="ECO:0000256" key="4">
    <source>
        <dbReference type="ARBA" id="ARBA00022525"/>
    </source>
</evidence>
<dbReference type="SUPFAM" id="SSF49899">
    <property type="entry name" value="Concanavalin A-like lectins/glucanases"/>
    <property type="match status" value="1"/>
</dbReference>
<name>A0A967F1A5_9PROT</name>
<evidence type="ECO:0000313" key="8">
    <source>
        <dbReference type="EMBL" id="NIA71227.1"/>
    </source>
</evidence>
<dbReference type="Proteomes" id="UP000761264">
    <property type="component" value="Unassembled WGS sequence"/>
</dbReference>
<dbReference type="PROSITE" id="PS51762">
    <property type="entry name" value="GH16_2"/>
    <property type="match status" value="1"/>
</dbReference>
<dbReference type="GO" id="GO:0004553">
    <property type="term" value="F:hydrolase activity, hydrolyzing O-glycosyl compounds"/>
    <property type="evidence" value="ECO:0007669"/>
    <property type="project" value="InterPro"/>
</dbReference>
<dbReference type="PANTHER" id="PTHR10963">
    <property type="entry name" value="GLYCOSYL HYDROLASE-RELATED"/>
    <property type="match status" value="1"/>
</dbReference>
<organism evidence="8 9">
    <name type="scientific">Pelagibius litoralis</name>
    <dbReference type="NCBI Taxonomy" id="374515"/>
    <lineage>
        <taxon>Bacteria</taxon>
        <taxon>Pseudomonadati</taxon>
        <taxon>Pseudomonadota</taxon>
        <taxon>Alphaproteobacteria</taxon>
        <taxon>Rhodospirillales</taxon>
        <taxon>Rhodovibrionaceae</taxon>
        <taxon>Pelagibius</taxon>
    </lineage>
</organism>
<comment type="subcellular location">
    <subcellularLocation>
        <location evidence="2">Secreted</location>
    </subcellularLocation>
</comment>
<sequence>MSTVLNARGIPLSYSASSVNSLSATDSGPQLSGTAENDSFWGDPDFDVTMSGLAGDDIYHIYSSNNRAVEAAGDGIDSVDTWMSFTLPAHIENLTVTGAERHAYGNGADNIISGGDGQQTIDGRGGDDVLAGAGGADIFVVEKGNGSDLIRDFGADDVVRLTGYDFTSFGGVQERMTQSGSDARLDLGDGEILVFAGKTVDQFNEKQFNLNLDRSKLTLSFEDNFNSLNLWDGESGTWDSNYWWGQENGSTLENNDELQWYIDHDYGPTRGVNPFSVDDGVLTITAAEAPDGIRSQINGYEFTSGMLTSYESFTQTYGYYEIRADMPGAQGLWPAFWLLPADGSWPEELDVVETRGQNPNELILTAHSNASGSHVIDARTADVADAGDGFHNYGVRWGPETITWYYDGVEVARTDTPADMHEPMYMIFNLAVGGIAGRPGDNLATPGEMKVDYVRAYTLDGVEQGQARDLSGNDTLVSAVGRDVYDGGGGDDTIDYSAASAGRNIDLTAGTATYGNTSEALVSIENAVGGSGNDTVIGDAADNVLAGGGGSDRLVGREGDDRLTGGQGADTFHFRQMDQANGDDGDRITDFQREADVLSFSDLIDSDGDADIDLDDLVGSVASVNDTGAGNDVTVSFDNGASLTLADAGTGEIDSVTDLVRDAETQIQVS</sequence>
<dbReference type="InterPro" id="IPR013320">
    <property type="entry name" value="ConA-like_dom_sf"/>
</dbReference>
<comment type="similarity">
    <text evidence="3">Belongs to the glycosyl hydrolase 16 family.</text>
</comment>
<evidence type="ECO:0000256" key="5">
    <source>
        <dbReference type="ARBA" id="ARBA00022737"/>
    </source>
</evidence>
<reference evidence="8" key="1">
    <citation type="submission" date="2020-03" db="EMBL/GenBank/DDBJ databases">
        <title>Genome of Pelagibius litoralis DSM 21314T.</title>
        <authorList>
            <person name="Wang G."/>
        </authorList>
    </citation>
    <scope>NUCLEOTIDE SEQUENCE</scope>
    <source>
        <strain evidence="8">DSM 21314</strain>
    </source>
</reference>
<dbReference type="InterPro" id="IPR000757">
    <property type="entry name" value="Beta-glucanase-like"/>
</dbReference>
<dbReference type="EMBL" id="JAAQPH010000020">
    <property type="protein sequence ID" value="NIA71227.1"/>
    <property type="molecule type" value="Genomic_DNA"/>
</dbReference>
<evidence type="ECO:0000256" key="1">
    <source>
        <dbReference type="ARBA" id="ARBA00001913"/>
    </source>
</evidence>
<gene>
    <name evidence="8" type="ORF">HBA54_21745</name>
</gene>
<dbReference type="Pfam" id="PF08548">
    <property type="entry name" value="Peptidase_M10_C"/>
    <property type="match status" value="1"/>
</dbReference>
<dbReference type="InterPro" id="IPR018511">
    <property type="entry name" value="Hemolysin-typ_Ca-bd_CS"/>
</dbReference>
<evidence type="ECO:0000313" key="9">
    <source>
        <dbReference type="Proteomes" id="UP000761264"/>
    </source>
</evidence>
<dbReference type="InterPro" id="IPR001343">
    <property type="entry name" value="Hemolysn_Ca-bd"/>
</dbReference>
<dbReference type="RefSeq" id="WP_167228650.1">
    <property type="nucleotide sequence ID" value="NZ_JAAQPH010000020.1"/>
</dbReference>
<proteinExistence type="inferred from homology"/>
<keyword evidence="4" id="KW-0964">Secreted</keyword>
<dbReference type="Pfam" id="PF00722">
    <property type="entry name" value="Glyco_hydro_16"/>
    <property type="match status" value="1"/>
</dbReference>
<dbReference type="GO" id="GO:0005975">
    <property type="term" value="P:carbohydrate metabolic process"/>
    <property type="evidence" value="ECO:0007669"/>
    <property type="project" value="InterPro"/>
</dbReference>
<dbReference type="GO" id="GO:0005615">
    <property type="term" value="C:extracellular space"/>
    <property type="evidence" value="ECO:0007669"/>
    <property type="project" value="InterPro"/>
</dbReference>
<dbReference type="Gene3D" id="2.150.10.10">
    <property type="entry name" value="Serralysin-like metalloprotease, C-terminal"/>
    <property type="match status" value="2"/>
</dbReference>
<dbReference type="Pfam" id="PF00353">
    <property type="entry name" value="HemolysinCabind"/>
    <property type="match status" value="3"/>
</dbReference>
<accession>A0A967F1A5</accession>
<dbReference type="CDD" id="cd08023">
    <property type="entry name" value="GH16_laminarinase_like"/>
    <property type="match status" value="1"/>
</dbReference>
<comment type="cofactor">
    <cofactor evidence="1">
        <name>Ca(2+)</name>
        <dbReference type="ChEBI" id="CHEBI:29108"/>
    </cofactor>
</comment>
<dbReference type="Gene3D" id="2.60.120.200">
    <property type="match status" value="1"/>
</dbReference>